<feature type="transmembrane region" description="Helical" evidence="1">
    <location>
        <begin position="85"/>
        <end position="104"/>
    </location>
</feature>
<keyword evidence="1" id="KW-0472">Membrane</keyword>
<feature type="transmembrane region" description="Helical" evidence="1">
    <location>
        <begin position="152"/>
        <end position="175"/>
    </location>
</feature>
<keyword evidence="1" id="KW-0812">Transmembrane</keyword>
<protein>
    <submittedName>
        <fullName evidence="2">Uncharacterized protein</fullName>
    </submittedName>
</protein>
<feature type="transmembrane region" description="Helical" evidence="1">
    <location>
        <begin position="25"/>
        <end position="43"/>
    </location>
</feature>
<feature type="transmembrane region" description="Helical" evidence="1">
    <location>
        <begin position="187"/>
        <end position="206"/>
    </location>
</feature>
<reference evidence="2 3" key="1">
    <citation type="submission" date="2020-03" db="EMBL/GenBank/DDBJ databases">
        <title>Sphingomonas sp. nov., isolated from fish.</title>
        <authorList>
            <person name="Hyun D.-W."/>
            <person name="Bae J.-W."/>
        </authorList>
    </citation>
    <scope>NUCLEOTIDE SEQUENCE [LARGE SCALE GENOMIC DNA]</scope>
    <source>
        <strain evidence="2 3">HDW15B</strain>
    </source>
</reference>
<sequence length="210" mass="21700">MNAVGELLRVKESADRGEARRDLRIVAALSAASLVYATVRYNVFKGVPWADWPSLIVNKAVGLSALLLILAGVQAMVAGRSPRRLLAWAGGGVLLHVAVSLAILEPGYFPGFFVGPKMSFAAGLSLLAGAAAAVGMEIGARKSGTLTYRGRALALGAIAAASGFHAGVTGLHNWIEPAKWPGGMPPITLLSFVAGCAALALARRVWGKST</sequence>
<evidence type="ECO:0000313" key="3">
    <source>
        <dbReference type="Proteomes" id="UP000503222"/>
    </source>
</evidence>
<name>A0A6G7YN13_9SPHN</name>
<dbReference type="AlphaFoldDB" id="A0A6G7YN13"/>
<keyword evidence="3" id="KW-1185">Reference proteome</keyword>
<keyword evidence="1" id="KW-1133">Transmembrane helix</keyword>
<dbReference type="RefSeq" id="WP_166410528.1">
    <property type="nucleotide sequence ID" value="NZ_CP049869.1"/>
</dbReference>
<feature type="transmembrane region" description="Helical" evidence="1">
    <location>
        <begin position="119"/>
        <end position="140"/>
    </location>
</feature>
<feature type="transmembrane region" description="Helical" evidence="1">
    <location>
        <begin position="55"/>
        <end position="73"/>
    </location>
</feature>
<organism evidence="2 3">
    <name type="scientific">Sphingomonas piscis</name>
    <dbReference type="NCBI Taxonomy" id="2714943"/>
    <lineage>
        <taxon>Bacteria</taxon>
        <taxon>Pseudomonadati</taxon>
        <taxon>Pseudomonadota</taxon>
        <taxon>Alphaproteobacteria</taxon>
        <taxon>Sphingomonadales</taxon>
        <taxon>Sphingomonadaceae</taxon>
        <taxon>Sphingomonas</taxon>
    </lineage>
</organism>
<proteinExistence type="predicted"/>
<accession>A0A6G7YN13</accession>
<gene>
    <name evidence="2" type="ORF">G7077_03615</name>
</gene>
<dbReference type="Proteomes" id="UP000503222">
    <property type="component" value="Chromosome"/>
</dbReference>
<dbReference type="EMBL" id="CP049869">
    <property type="protein sequence ID" value="QIK78135.1"/>
    <property type="molecule type" value="Genomic_DNA"/>
</dbReference>
<dbReference type="KEGG" id="spii:G7077_03615"/>
<evidence type="ECO:0000313" key="2">
    <source>
        <dbReference type="EMBL" id="QIK78135.1"/>
    </source>
</evidence>
<evidence type="ECO:0000256" key="1">
    <source>
        <dbReference type="SAM" id="Phobius"/>
    </source>
</evidence>